<keyword evidence="4" id="KW-0378">Hydrolase</keyword>
<evidence type="ECO:0000256" key="1">
    <source>
        <dbReference type="ARBA" id="ARBA00007074"/>
    </source>
</evidence>
<accession>R4YT88</accession>
<keyword evidence="5" id="KW-0788">Thiol protease</keyword>
<dbReference type="Pfam" id="PF00877">
    <property type="entry name" value="NLPC_P60"/>
    <property type="match status" value="1"/>
</dbReference>
<dbReference type="PANTHER" id="PTHR47360:SF1">
    <property type="entry name" value="ENDOPEPTIDASE NLPC-RELATED"/>
    <property type="match status" value="1"/>
</dbReference>
<sequence length="172" mass="19560">MKIKLMIRLMHRLTSIVFFGAYLVACSSVPSSRPETMVSSNDTIDMTNHSQVRSQLLAQLSEWEGVPYRYGGLTKQGVDCSGFIYLTFAEEFGIRLPRTTQSQALKGEVVEQSDLLPGDLVFFNTGYKQRHIGIYVGKKQFIHTSSSRGVMLSRLDNPYWQSAYWHSRRIGL</sequence>
<evidence type="ECO:0000256" key="5">
    <source>
        <dbReference type="ARBA" id="ARBA00022807"/>
    </source>
</evidence>
<dbReference type="Proteomes" id="UP000032749">
    <property type="component" value="Chromosome"/>
</dbReference>
<evidence type="ECO:0000313" key="7">
    <source>
        <dbReference type="EMBL" id="CCK76798.1"/>
    </source>
</evidence>
<evidence type="ECO:0000256" key="3">
    <source>
        <dbReference type="ARBA" id="ARBA00022729"/>
    </source>
</evidence>
<dbReference type="KEGG" id="oai:OLEAN_C26220"/>
<gene>
    <name evidence="7" type="primary">nlpC</name>
    <name evidence="7" type="ORF">OLEAN_C26220</name>
</gene>
<dbReference type="EMBL" id="FO203512">
    <property type="protein sequence ID" value="CCK76798.1"/>
    <property type="molecule type" value="Genomic_DNA"/>
</dbReference>
<proteinExistence type="inferred from homology"/>
<dbReference type="PANTHER" id="PTHR47360">
    <property type="entry name" value="MUREIN DD-ENDOPEPTIDASE MEPS/MUREIN LD-CARBOXYPEPTIDASE"/>
    <property type="match status" value="1"/>
</dbReference>
<dbReference type="PROSITE" id="PS51935">
    <property type="entry name" value="NLPC_P60"/>
    <property type="match status" value="1"/>
</dbReference>
<dbReference type="STRING" id="698738.OLEAN_C26220"/>
<dbReference type="SUPFAM" id="SSF54001">
    <property type="entry name" value="Cysteine proteinases"/>
    <property type="match status" value="1"/>
</dbReference>
<keyword evidence="3" id="KW-0732">Signal</keyword>
<evidence type="ECO:0000256" key="4">
    <source>
        <dbReference type="ARBA" id="ARBA00022801"/>
    </source>
</evidence>
<name>R4YT88_OLEAN</name>
<reference evidence="7 8" key="1">
    <citation type="journal article" date="2013" name="Nat. Commun.">
        <title>Genome sequence and functional genomic analysis of the oil-degrading bacterium Oleispira antarctica.</title>
        <authorList>
            <person name="Kube M."/>
            <person name="Chernikova T.N."/>
            <person name="Al-Ramahi Y."/>
            <person name="Beloqui A."/>
            <person name="Lopez-Cortez N."/>
            <person name="Guazzaroni M.E."/>
            <person name="Heipieper H.J."/>
            <person name="Klages S."/>
            <person name="Kotsyurbenko O.R."/>
            <person name="Langer I."/>
            <person name="Nechitaylo T.Y."/>
            <person name="Lunsdorf H."/>
            <person name="Fernandez M."/>
            <person name="Juarez S."/>
            <person name="Ciordia S."/>
            <person name="Singer A."/>
            <person name="Kagan O."/>
            <person name="Egorova O."/>
            <person name="Petit P.A."/>
            <person name="Stogios P."/>
            <person name="Kim Y."/>
            <person name="Tchigvintsev A."/>
            <person name="Flick R."/>
            <person name="Denaro R."/>
            <person name="Genovese M."/>
            <person name="Albar J.P."/>
            <person name="Reva O.N."/>
            <person name="Martinez-Gomariz M."/>
            <person name="Tran H."/>
            <person name="Ferrer M."/>
            <person name="Savchenko A."/>
            <person name="Yakunin A.F."/>
            <person name="Yakimov M.M."/>
            <person name="Golyshina O.V."/>
            <person name="Reinhardt R."/>
            <person name="Golyshin P.N."/>
        </authorList>
    </citation>
    <scope>NUCLEOTIDE SEQUENCE [LARGE SCALE GENOMIC DNA]</scope>
</reference>
<dbReference type="InterPro" id="IPR038765">
    <property type="entry name" value="Papain-like_cys_pep_sf"/>
</dbReference>
<dbReference type="HOGENOM" id="CLU_016043_9_3_6"/>
<keyword evidence="2" id="KW-0645">Protease</keyword>
<protein>
    <submittedName>
        <fullName evidence="7">Putative NLP/P60 protein</fullName>
    </submittedName>
</protein>
<evidence type="ECO:0000256" key="2">
    <source>
        <dbReference type="ARBA" id="ARBA00022670"/>
    </source>
</evidence>
<evidence type="ECO:0000259" key="6">
    <source>
        <dbReference type="PROSITE" id="PS51935"/>
    </source>
</evidence>
<dbReference type="GO" id="GO:0006508">
    <property type="term" value="P:proteolysis"/>
    <property type="evidence" value="ECO:0007669"/>
    <property type="project" value="UniProtKB-KW"/>
</dbReference>
<evidence type="ECO:0000313" key="8">
    <source>
        <dbReference type="Proteomes" id="UP000032749"/>
    </source>
</evidence>
<dbReference type="GO" id="GO:0008234">
    <property type="term" value="F:cysteine-type peptidase activity"/>
    <property type="evidence" value="ECO:0007669"/>
    <property type="project" value="UniProtKB-KW"/>
</dbReference>
<dbReference type="AlphaFoldDB" id="R4YT88"/>
<dbReference type="InterPro" id="IPR000064">
    <property type="entry name" value="NLP_P60_dom"/>
</dbReference>
<feature type="domain" description="NlpC/P60" evidence="6">
    <location>
        <begin position="50"/>
        <end position="171"/>
    </location>
</feature>
<keyword evidence="8" id="KW-1185">Reference proteome</keyword>
<dbReference type="Gene3D" id="3.90.1720.10">
    <property type="entry name" value="endopeptidase domain like (from Nostoc punctiforme)"/>
    <property type="match status" value="1"/>
</dbReference>
<organism evidence="7 8">
    <name type="scientific">Oleispira antarctica RB-8</name>
    <dbReference type="NCBI Taxonomy" id="698738"/>
    <lineage>
        <taxon>Bacteria</taxon>
        <taxon>Pseudomonadati</taxon>
        <taxon>Pseudomonadota</taxon>
        <taxon>Gammaproteobacteria</taxon>
        <taxon>Oceanospirillales</taxon>
        <taxon>Oceanospirillaceae</taxon>
        <taxon>Oleispira</taxon>
    </lineage>
</organism>
<comment type="similarity">
    <text evidence="1">Belongs to the peptidase C40 family.</text>
</comment>
<dbReference type="InterPro" id="IPR052062">
    <property type="entry name" value="Murein_DD/LD_carboxypeptidase"/>
</dbReference>